<dbReference type="AlphaFoldDB" id="A0A8J4Q053"/>
<sequence length="538" mass="61434">MNTDSFYLIWRNRYLRDFIRNRVFENIEIEINSFEYLDDNHRFLAVFTEQHKLDYNIFIKLILCEQDDLIKYVNSPYKYLINDIYIANGMDVSLLAKTKRQKGNSLILRHDFSLLHHGLHKLLFFIDEYTINGGAATLPHSLTDLEICLSFSSYGPTNIQSRFVDFILLNLPPGLKSLTLPNNYNISPHIQCVLPESINNFVYVSTHENYKRFVVPPNKLFDKTLLLAKSSEDLQWLGNAPWIQFVSLDLNINETKDTIPPHVRRLKVFHNNIPIGPNITQLDSYSSHPQNYTLPSMGSNLKELYLYSHDDKLQKTNLPATLTYLHIYHYNRPLDSGVLPPNLKTLKLELFNQPLEIGNLPVGLTDIRLGSFNQPLKPFVLPPAVQTLFLDHFDQTALECNSLPTSLTRLKINLFKGSFTQRLDNLRVLELGTLNQSAATLLSNVKSISISPRSIAAGTNLKDTPIQKLSLGPCLNGITRLHPGFLPNNVKYLSLEGYSIDFVNVIPQGCVQLRTEDIHNLNPTFIPPSVKHLIDISE</sequence>
<dbReference type="Proteomes" id="UP000695562">
    <property type="component" value="Unassembled WGS sequence"/>
</dbReference>
<proteinExistence type="predicted"/>
<keyword evidence="1" id="KW-0677">Repeat</keyword>
<dbReference type="InterPro" id="IPR051251">
    <property type="entry name" value="STK_FNIP-Repeat"/>
</dbReference>
<keyword evidence="3" id="KW-1185">Reference proteome</keyword>
<dbReference type="InterPro" id="IPR032675">
    <property type="entry name" value="LRR_dom_sf"/>
</dbReference>
<reference evidence="2" key="1">
    <citation type="submission" date="2020-01" db="EMBL/GenBank/DDBJ databases">
        <title>Development of genomics and gene disruption for Polysphondylium violaceum indicates a role for the polyketide synthase stlB in stalk morphogenesis.</title>
        <authorList>
            <person name="Narita B."/>
            <person name="Kawabe Y."/>
            <person name="Kin K."/>
            <person name="Saito T."/>
            <person name="Gibbs R."/>
            <person name="Kuspa A."/>
            <person name="Muzny D."/>
            <person name="Queller D."/>
            <person name="Richards S."/>
            <person name="Strassman J."/>
            <person name="Sucgang R."/>
            <person name="Worley K."/>
            <person name="Schaap P."/>
        </authorList>
    </citation>
    <scope>NUCLEOTIDE SEQUENCE</scope>
    <source>
        <strain evidence="2">QSvi11</strain>
    </source>
</reference>
<evidence type="ECO:0000256" key="1">
    <source>
        <dbReference type="ARBA" id="ARBA00022737"/>
    </source>
</evidence>
<evidence type="ECO:0000313" key="3">
    <source>
        <dbReference type="Proteomes" id="UP000695562"/>
    </source>
</evidence>
<accession>A0A8J4Q053</accession>
<dbReference type="OrthoDB" id="10290201at2759"/>
<comment type="caution">
    <text evidence="2">The sequence shown here is derived from an EMBL/GenBank/DDBJ whole genome shotgun (WGS) entry which is preliminary data.</text>
</comment>
<dbReference type="Pfam" id="PF05725">
    <property type="entry name" value="FNIP"/>
    <property type="match status" value="2"/>
</dbReference>
<dbReference type="InterPro" id="IPR008615">
    <property type="entry name" value="FNIP"/>
</dbReference>
<dbReference type="EMBL" id="AJWJ01000096">
    <property type="protein sequence ID" value="KAF2075519.1"/>
    <property type="molecule type" value="Genomic_DNA"/>
</dbReference>
<dbReference type="PANTHER" id="PTHR32134:SF92">
    <property type="entry name" value="FNIP REPEAT-CONTAINING PROTEIN"/>
    <property type="match status" value="1"/>
</dbReference>
<gene>
    <name evidence="2" type="ORF">CYY_003160</name>
</gene>
<evidence type="ECO:0008006" key="4">
    <source>
        <dbReference type="Google" id="ProtNLM"/>
    </source>
</evidence>
<organism evidence="2 3">
    <name type="scientific">Polysphondylium violaceum</name>
    <dbReference type="NCBI Taxonomy" id="133409"/>
    <lineage>
        <taxon>Eukaryota</taxon>
        <taxon>Amoebozoa</taxon>
        <taxon>Evosea</taxon>
        <taxon>Eumycetozoa</taxon>
        <taxon>Dictyostelia</taxon>
        <taxon>Dictyosteliales</taxon>
        <taxon>Dictyosteliaceae</taxon>
        <taxon>Polysphondylium</taxon>
    </lineage>
</organism>
<evidence type="ECO:0000313" key="2">
    <source>
        <dbReference type="EMBL" id="KAF2075519.1"/>
    </source>
</evidence>
<name>A0A8J4Q053_9MYCE</name>
<dbReference type="PANTHER" id="PTHR32134">
    <property type="entry name" value="FNIP REPEAT-CONTAINING PROTEIN"/>
    <property type="match status" value="1"/>
</dbReference>
<protein>
    <recommendedName>
        <fullName evidence="4">FNIP repeat-containing protein</fullName>
    </recommendedName>
</protein>
<dbReference type="Gene3D" id="3.80.10.10">
    <property type="entry name" value="Ribonuclease Inhibitor"/>
    <property type="match status" value="1"/>
</dbReference>